<keyword evidence="8 10" id="KW-0299">Galactose metabolism</keyword>
<dbReference type="EC" id="2.7.7.12" evidence="10"/>
<dbReference type="EMBL" id="CP011391">
    <property type="protein sequence ID" value="AMK53455.1"/>
    <property type="molecule type" value="Genomic_DNA"/>
</dbReference>
<sequence length="493" mass="56701">MQETLNQLIQYALDHQMIDPEETDYCANKLIDLFQEPSFAKLETASAPLPEIMNRLLDEAVKRGLMEDTVTARDLLDARIMDIVMPRPGEVIRRFQALYAQDPARATDWFYDLSIRSNYIHKDRTDKNIKFERNTKYGPVQITINLSKPEKDPREIAAARSQKSTGYPACLLCKENVGFAGHASHPARQNLRIIPLNLGGSKYYMQYSPYIYYNEHCIIFNEQHIPMRVDHDTFEHLADFTDQFPHYSLGSNTDIPIVGGSILTHDHYQGGHHHFPIEDAEVRHHTEIDGVSVDLLNWPLTTLRLRTDNREQLIALADRILADWIAWEDSEAGILRETDGVRHNAITPILRKKDGIYELDLVLRNNRTTEEYPLGIFHPHAEHHHVKKENIGLIEVMGLAILPARLKEEMKLIEQVLAGSLDVADDPRLAQHAHWIEELKTRWDGTTDMDDFLQQALTDKFVKVLEDAGVYKTDEKGLQGALRFLEQVKHDQN</sequence>
<dbReference type="GeneID" id="78477190"/>
<dbReference type="UniPathway" id="UPA00214"/>
<feature type="domain" description="Galactose-1-phosphate uridyl transferase C-terminal" evidence="12">
    <location>
        <begin position="242"/>
        <end position="414"/>
    </location>
</feature>
<evidence type="ECO:0000256" key="2">
    <source>
        <dbReference type="ARBA" id="ARBA00004496"/>
    </source>
</evidence>
<comment type="similarity">
    <text evidence="4 10">Belongs to the galactose-1-phosphate uridylyltransferase type 2 family.</text>
</comment>
<dbReference type="HAMAP" id="MF_00571">
    <property type="entry name" value="GalP_UDP_trans"/>
    <property type="match status" value="1"/>
</dbReference>
<dbReference type="NCBIfam" id="NF003629">
    <property type="entry name" value="PRK05270.1-2"/>
    <property type="match status" value="1"/>
</dbReference>
<keyword evidence="9 10" id="KW-0119">Carbohydrate metabolism</keyword>
<evidence type="ECO:0000256" key="8">
    <source>
        <dbReference type="ARBA" id="ARBA00023144"/>
    </source>
</evidence>
<dbReference type="RefSeq" id="WP_067554587.1">
    <property type="nucleotide sequence ID" value="NZ_CP011391.1"/>
</dbReference>
<accession>A0A140DS28</accession>
<dbReference type="AlphaFoldDB" id="A0A140DS28"/>
<protein>
    <recommendedName>
        <fullName evidence="10">Galactose-1-phosphate uridylyltransferase</fullName>
        <shortName evidence="10">Gal-1-P uridylyltransferase</shortName>
        <ecNumber evidence="10">2.7.7.12</ecNumber>
    </recommendedName>
    <alternativeName>
        <fullName evidence="10">UDP-glucose--hexose-1-phosphate uridylyltransferase</fullName>
    </alternativeName>
</protein>
<reference evidence="13 14" key="1">
    <citation type="journal article" date="2016" name="Gut Pathog.">
        <title>Whole genome sequencing of "Faecalibaculum rodentium" ALO17, isolated from C57BL/6J laboratory mouse feces.</title>
        <authorList>
            <person name="Lim S."/>
            <person name="Chang D.H."/>
            <person name="Ahn S."/>
            <person name="Kim B.C."/>
        </authorList>
    </citation>
    <scope>NUCLEOTIDE SEQUENCE [LARGE SCALE GENOMIC DNA]</scope>
    <source>
        <strain evidence="13 14">Alo17</strain>
    </source>
</reference>
<dbReference type="PANTHER" id="PTHR39191:SF1">
    <property type="entry name" value="DUF4922 DOMAIN-CONTAINING PROTEIN"/>
    <property type="match status" value="1"/>
</dbReference>
<evidence type="ECO:0000256" key="10">
    <source>
        <dbReference type="HAMAP-Rule" id="MF_00571"/>
    </source>
</evidence>
<gene>
    <name evidence="10" type="primary">galT</name>
    <name evidence="13" type="ORF">AALO17_03210</name>
</gene>
<dbReference type="InterPro" id="IPR005850">
    <property type="entry name" value="GalP_Utransf_C"/>
</dbReference>
<keyword evidence="6 10" id="KW-0808">Transferase</keyword>
<evidence type="ECO:0000256" key="6">
    <source>
        <dbReference type="ARBA" id="ARBA00022679"/>
    </source>
</evidence>
<evidence type="ECO:0000259" key="12">
    <source>
        <dbReference type="Pfam" id="PF02744"/>
    </source>
</evidence>
<evidence type="ECO:0000259" key="11">
    <source>
        <dbReference type="Pfam" id="PF01087"/>
    </source>
</evidence>
<evidence type="ECO:0000256" key="9">
    <source>
        <dbReference type="ARBA" id="ARBA00023277"/>
    </source>
</evidence>
<name>A0A140DS28_9FIRM</name>
<dbReference type="InterPro" id="IPR000766">
    <property type="entry name" value="GalP_uridyl_Trfase_II"/>
</dbReference>
<dbReference type="GO" id="GO:0008108">
    <property type="term" value="F:UDP-glucose:hexose-1-phosphate uridylyltransferase activity"/>
    <property type="evidence" value="ECO:0007669"/>
    <property type="project" value="UniProtKB-UniRule"/>
</dbReference>
<evidence type="ECO:0000313" key="13">
    <source>
        <dbReference type="EMBL" id="AMK53455.1"/>
    </source>
</evidence>
<keyword evidence="5 10" id="KW-0963">Cytoplasm</keyword>
<dbReference type="Pfam" id="PF01087">
    <property type="entry name" value="GalP_UDP_transf"/>
    <property type="match status" value="1"/>
</dbReference>
<feature type="domain" description="Galactose-1-phosphate uridyl transferase N-terminal" evidence="11">
    <location>
        <begin position="18"/>
        <end position="226"/>
    </location>
</feature>
<organism evidence="13 14">
    <name type="scientific">Faecalibaculum rodentium</name>
    <dbReference type="NCBI Taxonomy" id="1702221"/>
    <lineage>
        <taxon>Bacteria</taxon>
        <taxon>Bacillati</taxon>
        <taxon>Bacillota</taxon>
        <taxon>Erysipelotrichia</taxon>
        <taxon>Erysipelotrichales</taxon>
        <taxon>Erysipelotrichaceae</taxon>
        <taxon>Faecalibaculum</taxon>
    </lineage>
</organism>
<evidence type="ECO:0000256" key="4">
    <source>
        <dbReference type="ARBA" id="ARBA00008706"/>
    </source>
</evidence>
<dbReference type="Proteomes" id="UP000069771">
    <property type="component" value="Chromosome"/>
</dbReference>
<dbReference type="PANTHER" id="PTHR39191">
    <property type="entry name" value="GALACTOSE-1-PHOSPHATE URIDYLYLTRANSFERASE"/>
    <property type="match status" value="1"/>
</dbReference>
<dbReference type="STRING" id="1702221.AALO17_03210"/>
<proteinExistence type="inferred from homology"/>
<comment type="catalytic activity">
    <reaction evidence="1 10">
        <text>alpha-D-galactose 1-phosphate + UDP-alpha-D-glucose = alpha-D-glucose 1-phosphate + UDP-alpha-D-galactose</text>
        <dbReference type="Rhea" id="RHEA:13989"/>
        <dbReference type="ChEBI" id="CHEBI:58336"/>
        <dbReference type="ChEBI" id="CHEBI:58601"/>
        <dbReference type="ChEBI" id="CHEBI:58885"/>
        <dbReference type="ChEBI" id="CHEBI:66914"/>
        <dbReference type="EC" id="2.7.7.12"/>
    </reaction>
</comment>
<dbReference type="Pfam" id="PF02744">
    <property type="entry name" value="GalP_UDP_tr_C"/>
    <property type="match status" value="1"/>
</dbReference>
<evidence type="ECO:0000256" key="3">
    <source>
        <dbReference type="ARBA" id="ARBA00004947"/>
    </source>
</evidence>
<dbReference type="PATRIC" id="fig|1702221.3.peg.309"/>
<dbReference type="OrthoDB" id="2293at2"/>
<evidence type="ECO:0000256" key="5">
    <source>
        <dbReference type="ARBA" id="ARBA00022490"/>
    </source>
</evidence>
<comment type="pathway">
    <text evidence="3 10">Carbohydrate metabolism; galactose metabolism.</text>
</comment>
<dbReference type="PIRSF" id="PIRSF006005">
    <property type="entry name" value="GalT_BS"/>
    <property type="match status" value="1"/>
</dbReference>
<evidence type="ECO:0000256" key="1">
    <source>
        <dbReference type="ARBA" id="ARBA00001107"/>
    </source>
</evidence>
<evidence type="ECO:0000256" key="7">
    <source>
        <dbReference type="ARBA" id="ARBA00022695"/>
    </source>
</evidence>
<dbReference type="GO" id="GO:0006012">
    <property type="term" value="P:galactose metabolic process"/>
    <property type="evidence" value="ECO:0007669"/>
    <property type="project" value="UniProtKB-UniRule"/>
</dbReference>
<comment type="subcellular location">
    <subcellularLocation>
        <location evidence="2 10">Cytoplasm</location>
    </subcellularLocation>
</comment>
<evidence type="ECO:0000313" key="14">
    <source>
        <dbReference type="Proteomes" id="UP000069771"/>
    </source>
</evidence>
<keyword evidence="7 10" id="KW-0548">Nucleotidyltransferase</keyword>
<dbReference type="KEGG" id="fro:AALO17_03210"/>
<dbReference type="GO" id="GO:0005737">
    <property type="term" value="C:cytoplasm"/>
    <property type="evidence" value="ECO:0007669"/>
    <property type="project" value="UniProtKB-SubCell"/>
</dbReference>
<keyword evidence="14" id="KW-1185">Reference proteome</keyword>
<dbReference type="InterPro" id="IPR005849">
    <property type="entry name" value="GalP_Utransf_N"/>
</dbReference>